<keyword evidence="3" id="KW-1185">Reference proteome</keyword>
<protein>
    <recommendedName>
        <fullName evidence="4">Menaquinol-cytochrome c reductase cytochrome b subunit</fullName>
    </recommendedName>
</protein>
<dbReference type="Proteomes" id="UP001241988">
    <property type="component" value="Unassembled WGS sequence"/>
</dbReference>
<dbReference type="RefSeq" id="WP_308785602.1">
    <property type="nucleotide sequence ID" value="NZ_JAUSWB010000001.1"/>
</dbReference>
<dbReference type="EMBL" id="JAUSWB010000001">
    <property type="protein sequence ID" value="MDQ0427278.1"/>
    <property type="molecule type" value="Genomic_DNA"/>
</dbReference>
<feature type="transmembrane region" description="Helical" evidence="1">
    <location>
        <begin position="60"/>
        <end position="80"/>
    </location>
</feature>
<evidence type="ECO:0008006" key="4">
    <source>
        <dbReference type="Google" id="ProtNLM"/>
    </source>
</evidence>
<feature type="transmembrane region" description="Helical" evidence="1">
    <location>
        <begin position="7"/>
        <end position="28"/>
    </location>
</feature>
<evidence type="ECO:0000313" key="3">
    <source>
        <dbReference type="Proteomes" id="UP001241988"/>
    </source>
</evidence>
<keyword evidence="1" id="KW-1133">Transmembrane helix</keyword>
<gene>
    <name evidence="2" type="ORF">QOZ98_000103</name>
</gene>
<comment type="caution">
    <text evidence="2">The sequence shown here is derived from an EMBL/GenBank/DDBJ whole genome shotgun (WGS) entry which is preliminary data.</text>
</comment>
<organism evidence="2 3">
    <name type="scientific">Planomicrobium stackebrandtii</name>
    <dbReference type="NCBI Taxonomy" id="253160"/>
    <lineage>
        <taxon>Bacteria</taxon>
        <taxon>Bacillati</taxon>
        <taxon>Bacillota</taxon>
        <taxon>Bacilli</taxon>
        <taxon>Bacillales</taxon>
        <taxon>Caryophanaceae</taxon>
        <taxon>Planomicrobium</taxon>
    </lineage>
</organism>
<keyword evidence="1" id="KW-0812">Transmembrane</keyword>
<name>A0ABU0GPI9_9BACL</name>
<accession>A0ABU0GPI9</accession>
<proteinExistence type="predicted"/>
<reference evidence="2 3" key="1">
    <citation type="submission" date="2023-07" db="EMBL/GenBank/DDBJ databases">
        <title>Genomic Encyclopedia of Type Strains, Phase IV (KMG-IV): sequencing the most valuable type-strain genomes for metagenomic binning, comparative biology and taxonomic classification.</title>
        <authorList>
            <person name="Goeker M."/>
        </authorList>
    </citation>
    <scope>NUCLEOTIDE SEQUENCE [LARGE SCALE GENOMIC DNA]</scope>
    <source>
        <strain evidence="2 3">DSM 16419</strain>
    </source>
</reference>
<sequence>MKIVWQSLLGAAVIHILYFAAAMSVGYVKTITYKPNFSAAWEHAENLPNAVAFGSVTSPLWYGGTFLAAAIVCGLLLVGYKKLTTLPLRTEKF</sequence>
<evidence type="ECO:0000256" key="1">
    <source>
        <dbReference type="SAM" id="Phobius"/>
    </source>
</evidence>
<keyword evidence="1" id="KW-0472">Membrane</keyword>
<evidence type="ECO:0000313" key="2">
    <source>
        <dbReference type="EMBL" id="MDQ0427278.1"/>
    </source>
</evidence>